<protein>
    <recommendedName>
        <fullName evidence="6">Phospholipase B-like</fullName>
    </recommendedName>
</protein>
<organism evidence="4 5">
    <name type="scientific">Prymnesium parvum</name>
    <name type="common">Toxic golden alga</name>
    <dbReference type="NCBI Taxonomy" id="97485"/>
    <lineage>
        <taxon>Eukaryota</taxon>
        <taxon>Haptista</taxon>
        <taxon>Haptophyta</taxon>
        <taxon>Prymnesiophyceae</taxon>
        <taxon>Prymnesiales</taxon>
        <taxon>Prymnesiaceae</taxon>
        <taxon>Prymnesium</taxon>
    </lineage>
</organism>
<evidence type="ECO:0000256" key="1">
    <source>
        <dbReference type="SAM" id="MobiDB-lite"/>
    </source>
</evidence>
<feature type="transmembrane region" description="Helical" evidence="2">
    <location>
        <begin position="221"/>
        <end position="242"/>
    </location>
</feature>
<gene>
    <name evidence="4" type="ORF">AB1Y20_011249</name>
</gene>
<evidence type="ECO:0008006" key="6">
    <source>
        <dbReference type="Google" id="ProtNLM"/>
    </source>
</evidence>
<proteinExistence type="predicted"/>
<evidence type="ECO:0000256" key="3">
    <source>
        <dbReference type="SAM" id="SignalP"/>
    </source>
</evidence>
<accession>A0AB34ILC1</accession>
<name>A0AB34ILC1_PRYPA</name>
<feature type="compositionally biased region" description="Basic and acidic residues" evidence="1">
    <location>
        <begin position="263"/>
        <end position="280"/>
    </location>
</feature>
<feature type="chain" id="PRO_5044346546" description="Phospholipase B-like" evidence="3">
    <location>
        <begin position="24"/>
        <end position="286"/>
    </location>
</feature>
<evidence type="ECO:0000313" key="5">
    <source>
        <dbReference type="Proteomes" id="UP001515480"/>
    </source>
</evidence>
<keyword evidence="2" id="KW-1133">Transmembrane helix</keyword>
<keyword evidence="3" id="KW-0732">Signal</keyword>
<dbReference type="AlphaFoldDB" id="A0AB34ILC1"/>
<feature type="signal peptide" evidence="3">
    <location>
        <begin position="1"/>
        <end position="23"/>
    </location>
</feature>
<dbReference type="Proteomes" id="UP001515480">
    <property type="component" value="Unassembled WGS sequence"/>
</dbReference>
<reference evidence="4 5" key="1">
    <citation type="journal article" date="2024" name="Science">
        <title>Giant polyketide synthase enzymes in the biosynthesis of giant marine polyether toxins.</title>
        <authorList>
            <person name="Fallon T.R."/>
            <person name="Shende V.V."/>
            <person name="Wierzbicki I.H."/>
            <person name="Pendleton A.L."/>
            <person name="Watervoot N.F."/>
            <person name="Auber R.P."/>
            <person name="Gonzalez D.J."/>
            <person name="Wisecaver J.H."/>
            <person name="Moore B.S."/>
        </authorList>
    </citation>
    <scope>NUCLEOTIDE SEQUENCE [LARGE SCALE GENOMIC DNA]</scope>
    <source>
        <strain evidence="4 5">12B1</strain>
    </source>
</reference>
<keyword evidence="5" id="KW-1185">Reference proteome</keyword>
<keyword evidence="2" id="KW-0472">Membrane</keyword>
<comment type="caution">
    <text evidence="4">The sequence shown here is derived from an EMBL/GenBank/DDBJ whole genome shotgun (WGS) entry which is preliminary data.</text>
</comment>
<sequence>MPHLNAYLLGAHLSVWLLPPTAATASPRLSCSAPHGDCRASRCCNASESNQPFACFRHVDVYYAKCQPERGTPCGAGQSWHCPGWEACAPPHEECSLSRCCEDAASFGCFENKTVDAANTWRAVCLPFSAVGSRPEKWKELLVFSQSDEPLGSNLFGDAEVNVTSDEFFYTHVSRDNAFCEGTDQNTCKRTWRDIGNAYLDWLNEGARGFMADTGMQPWEVVAVVALSLAVAMCALLCGVVHRRRMHAHVLRLEAELSHLKEKVKPSNAEDRVPLQHDPDASNQDS</sequence>
<feature type="region of interest" description="Disordered" evidence="1">
    <location>
        <begin position="263"/>
        <end position="286"/>
    </location>
</feature>
<evidence type="ECO:0000256" key="2">
    <source>
        <dbReference type="SAM" id="Phobius"/>
    </source>
</evidence>
<evidence type="ECO:0000313" key="4">
    <source>
        <dbReference type="EMBL" id="KAL1503191.1"/>
    </source>
</evidence>
<dbReference type="EMBL" id="JBGBPQ010000022">
    <property type="protein sequence ID" value="KAL1503191.1"/>
    <property type="molecule type" value="Genomic_DNA"/>
</dbReference>
<keyword evidence="2" id="KW-0812">Transmembrane</keyword>